<organism evidence="6 7">
    <name type="scientific">Anaeromyxobacter oryzae</name>
    <dbReference type="NCBI Taxonomy" id="2918170"/>
    <lineage>
        <taxon>Bacteria</taxon>
        <taxon>Pseudomonadati</taxon>
        <taxon>Myxococcota</taxon>
        <taxon>Myxococcia</taxon>
        <taxon>Myxococcales</taxon>
        <taxon>Cystobacterineae</taxon>
        <taxon>Anaeromyxobacteraceae</taxon>
        <taxon>Anaeromyxobacter</taxon>
    </lineage>
</organism>
<accession>A0ABM7X4I4</accession>
<dbReference type="InterPro" id="IPR029061">
    <property type="entry name" value="THDP-binding"/>
</dbReference>
<dbReference type="PANTHER" id="PTHR43380:SF1">
    <property type="entry name" value="2-OXOISOVALERATE DEHYDROGENASE SUBUNIT ALPHA, MITOCHONDRIAL"/>
    <property type="match status" value="1"/>
</dbReference>
<evidence type="ECO:0000259" key="5">
    <source>
        <dbReference type="Pfam" id="PF00676"/>
    </source>
</evidence>
<dbReference type="EC" id="1.2.4.4" evidence="4"/>
<evidence type="ECO:0000313" key="6">
    <source>
        <dbReference type="EMBL" id="BDG06681.1"/>
    </source>
</evidence>
<evidence type="ECO:0000256" key="3">
    <source>
        <dbReference type="ARBA" id="ARBA00023052"/>
    </source>
</evidence>
<keyword evidence="7" id="KW-1185">Reference proteome</keyword>
<comment type="cofactor">
    <cofactor evidence="1 4">
        <name>thiamine diphosphate</name>
        <dbReference type="ChEBI" id="CHEBI:58937"/>
    </cofactor>
</comment>
<evidence type="ECO:0000256" key="4">
    <source>
        <dbReference type="RuleBase" id="RU365014"/>
    </source>
</evidence>
<evidence type="ECO:0000256" key="1">
    <source>
        <dbReference type="ARBA" id="ARBA00001964"/>
    </source>
</evidence>
<keyword evidence="3 4" id="KW-0786">Thiamine pyrophosphate</keyword>
<dbReference type="PANTHER" id="PTHR43380">
    <property type="entry name" value="2-OXOISOVALERATE DEHYDROGENASE SUBUNIT ALPHA, MITOCHONDRIAL"/>
    <property type="match status" value="1"/>
</dbReference>
<dbReference type="InterPro" id="IPR050771">
    <property type="entry name" value="Alpha-ketoacid_DH_E1_comp"/>
</dbReference>
<dbReference type="Gene3D" id="3.40.50.970">
    <property type="match status" value="1"/>
</dbReference>
<evidence type="ECO:0000313" key="7">
    <source>
        <dbReference type="Proteomes" id="UP001162891"/>
    </source>
</evidence>
<evidence type="ECO:0000256" key="2">
    <source>
        <dbReference type="ARBA" id="ARBA00023002"/>
    </source>
</evidence>
<name>A0ABM7X4I4_9BACT</name>
<comment type="similarity">
    <text evidence="4">Belongs to the BCKDHA family.</text>
</comment>
<comment type="function">
    <text evidence="4">The branched-chain alpha-keto dehydrogenase complex catalyzes the overall conversion of alpha-keto acids to acyl-CoA and CO(2). It contains multiple copies of three enzymatic components: branched-chain alpha-keto acid decarboxylase (E1), lipoamide acyltransferase (E2) and lipoamide dehydrogenase (E3).</text>
</comment>
<dbReference type="InterPro" id="IPR001017">
    <property type="entry name" value="DH_E1"/>
</dbReference>
<dbReference type="SUPFAM" id="SSF52518">
    <property type="entry name" value="Thiamin diphosphate-binding fold (THDP-binding)"/>
    <property type="match status" value="1"/>
</dbReference>
<dbReference type="Proteomes" id="UP001162891">
    <property type="component" value="Chromosome"/>
</dbReference>
<feature type="domain" description="Dehydrogenase E1 component" evidence="5">
    <location>
        <begin position="57"/>
        <end position="353"/>
    </location>
</feature>
<dbReference type="Pfam" id="PF00676">
    <property type="entry name" value="E1_dh"/>
    <property type="match status" value="1"/>
</dbReference>
<proteinExistence type="inferred from homology"/>
<protein>
    <recommendedName>
        <fullName evidence="4">2-oxoisovalerate dehydrogenase subunit alpha</fullName>
        <ecNumber evidence="4">1.2.4.4</ecNumber>
    </recommendedName>
    <alternativeName>
        <fullName evidence="4">Branched-chain alpha-keto acid dehydrogenase E1 component alpha chain</fullName>
    </alternativeName>
</protein>
<gene>
    <name evidence="6" type="primary">bkdA1</name>
    <name evidence="6" type="ORF">AMOR_56770</name>
</gene>
<reference evidence="7" key="1">
    <citation type="journal article" date="2022" name="Int. J. Syst. Evol. Microbiol.">
        <title>Anaeromyxobacter oryzae sp. nov., Anaeromyxobacter diazotrophicus sp. nov. and Anaeromyxobacter paludicola sp. nov., isolated from paddy soils.</title>
        <authorList>
            <person name="Itoh H."/>
            <person name="Xu Z."/>
            <person name="Mise K."/>
            <person name="Masuda Y."/>
            <person name="Ushijima N."/>
            <person name="Hayakawa C."/>
            <person name="Shiratori Y."/>
            <person name="Senoo K."/>
        </authorList>
    </citation>
    <scope>NUCLEOTIDE SEQUENCE [LARGE SCALE GENOMIC DNA]</scope>
    <source>
        <strain evidence="7">Red232</strain>
    </source>
</reference>
<keyword evidence="2 4" id="KW-0560">Oxidoreductase</keyword>
<comment type="catalytic activity">
    <reaction evidence="4">
        <text>N(6)-[(R)-lipoyl]-L-lysyl-[protein] + 3-methyl-2-oxobutanoate + H(+) = N(6)-[(R)-S(8)-2-methylpropanoyldihydrolipoyl]-L-lysyl-[protein] + CO2</text>
        <dbReference type="Rhea" id="RHEA:13457"/>
        <dbReference type="Rhea" id="RHEA-COMP:10474"/>
        <dbReference type="Rhea" id="RHEA-COMP:10497"/>
        <dbReference type="ChEBI" id="CHEBI:11851"/>
        <dbReference type="ChEBI" id="CHEBI:15378"/>
        <dbReference type="ChEBI" id="CHEBI:16526"/>
        <dbReference type="ChEBI" id="CHEBI:83099"/>
        <dbReference type="ChEBI" id="CHEBI:83142"/>
        <dbReference type="EC" id="1.2.4.4"/>
    </reaction>
</comment>
<dbReference type="EMBL" id="AP025591">
    <property type="protein sequence ID" value="BDG06681.1"/>
    <property type="molecule type" value="Genomic_DNA"/>
</dbReference>
<sequence>MRREHEVGPATRRRHPADVDQPGFFLREFPLQTVIQEDGTAEPSEVPLADAELLHLYRWMVLNRSLDERMITLQRQGRIGFYIGSIGEEATVLGAAAGVDARDWIFPCYREHGAALLRGMPLVTFLCDLFGNAGDAMKGRQMPCHEAWRPGRFASISSPIATEITHAVGAAWAARLKGDDMVALTYFGEGATSAHDFHTGLNFAAVRKIPVIFVCRNNGWAISVPRERQTASETIAQKAIAYGMHGERVDGNDLLAVLGATLRARARAAAGQGPTLLECVTYRVEGHSTSDDPRAYRPAALVEPWKKKDPILRMRRFLSLRGALDDAGDARIRDEVREEIQRALKDAEAFPPKPPLETLFADVYEEPLWQQREQLRELEAAVAADPRVANPRHSDA</sequence>
<dbReference type="RefSeq" id="WP_248357161.1">
    <property type="nucleotide sequence ID" value="NZ_AP025591.1"/>
</dbReference>
<dbReference type="CDD" id="cd02000">
    <property type="entry name" value="TPP_E1_PDC_ADC_BCADC"/>
    <property type="match status" value="1"/>
</dbReference>